<dbReference type="Gene3D" id="3.40.50.1100">
    <property type="match status" value="2"/>
</dbReference>
<comment type="similarity">
    <text evidence="4">Belongs to the serine/threonine dehydratase family.</text>
</comment>
<keyword evidence="9" id="KW-0456">Lyase</keyword>
<dbReference type="InterPro" id="IPR000634">
    <property type="entry name" value="Ser/Thr_deHydtase_PyrdxlP-BS"/>
</dbReference>
<evidence type="ECO:0000256" key="4">
    <source>
        <dbReference type="ARBA" id="ARBA00010869"/>
    </source>
</evidence>
<dbReference type="PANTHER" id="PTHR48078">
    <property type="entry name" value="THREONINE DEHYDRATASE, MITOCHONDRIAL-RELATED"/>
    <property type="match status" value="1"/>
</dbReference>
<organism evidence="14">
    <name type="scientific">Phallusia mammillata</name>
    <dbReference type="NCBI Taxonomy" id="59560"/>
    <lineage>
        <taxon>Eukaryota</taxon>
        <taxon>Metazoa</taxon>
        <taxon>Chordata</taxon>
        <taxon>Tunicata</taxon>
        <taxon>Ascidiacea</taxon>
        <taxon>Phlebobranchia</taxon>
        <taxon>Ascidiidae</taxon>
        <taxon>Phallusia</taxon>
    </lineage>
</organism>
<comment type="catalytic activity">
    <reaction evidence="12">
        <text>L-serine = pyruvate + NH4(+)</text>
        <dbReference type="Rhea" id="RHEA:19169"/>
        <dbReference type="ChEBI" id="CHEBI:15361"/>
        <dbReference type="ChEBI" id="CHEBI:28938"/>
        <dbReference type="ChEBI" id="CHEBI:33384"/>
        <dbReference type="EC" id="4.3.1.17"/>
    </reaction>
</comment>
<keyword evidence="8" id="KW-0663">Pyridoxal phosphate</keyword>
<name>A0A6F9DSQ7_9ASCI</name>
<evidence type="ECO:0000256" key="2">
    <source>
        <dbReference type="ARBA" id="ARBA00004496"/>
    </source>
</evidence>
<proteinExistence type="evidence at transcript level"/>
<dbReference type="Pfam" id="PF00291">
    <property type="entry name" value="PALP"/>
    <property type="match status" value="1"/>
</dbReference>
<dbReference type="GO" id="GO:0003941">
    <property type="term" value="F:L-serine ammonia-lyase activity"/>
    <property type="evidence" value="ECO:0007669"/>
    <property type="project" value="UniProtKB-EC"/>
</dbReference>
<dbReference type="GO" id="GO:0006567">
    <property type="term" value="P:L-threonine catabolic process"/>
    <property type="evidence" value="ECO:0007669"/>
    <property type="project" value="TreeGrafter"/>
</dbReference>
<evidence type="ECO:0000256" key="5">
    <source>
        <dbReference type="ARBA" id="ARBA00012093"/>
    </source>
</evidence>
<dbReference type="InterPro" id="IPR050147">
    <property type="entry name" value="Ser/Thr_Dehydratase"/>
</dbReference>
<evidence type="ECO:0000256" key="9">
    <source>
        <dbReference type="ARBA" id="ARBA00023239"/>
    </source>
</evidence>
<evidence type="ECO:0000256" key="11">
    <source>
        <dbReference type="ARBA" id="ARBA00042605"/>
    </source>
</evidence>
<accession>A0A6F9DSQ7</accession>
<sequence>MSQFTDEPLHFRTPYRESPSLSKLTGLNVWLKFENGQPSGSFKIRGIGHMCQKCVLKGCKRLVCSSGGNAGMAAAYAARKLSAPITIFVPQTTSNLTVQNLKQEGAEVQVIGSVWDEANDAALEFTKQDGFVYVPPFDNPLLWEGHSSIIKELDSKPDMVICSVGGGGLLCGVVQGLQACGWNDVPVLAVETVGAHSFNEALIAGHLVTLPGIASIAKSLGAKTVCQGTLEVAKEHPIIACTVTDKDTVKSMSTFLDDEKVLVEPACAASFAVLYNGQINKLMQERVELKNVKKVAVIVCGGTQITIGQLNQWKKEFDV</sequence>
<comment type="pathway">
    <text evidence="3">Carbohydrate biosynthesis; gluconeogenesis.</text>
</comment>
<dbReference type="EMBL" id="LR790063">
    <property type="protein sequence ID" value="CAB3265925.1"/>
    <property type="molecule type" value="mRNA"/>
</dbReference>
<dbReference type="InterPro" id="IPR001926">
    <property type="entry name" value="TrpB-like_PALP"/>
</dbReference>
<dbReference type="PANTHER" id="PTHR48078:SF2">
    <property type="entry name" value="CATABOLIC L-SERINE_THREONINE DEHYDRATASE"/>
    <property type="match status" value="1"/>
</dbReference>
<dbReference type="FunFam" id="3.40.50.1100:FF:000040">
    <property type="entry name" value="L-serine dehydratase, putative"/>
    <property type="match status" value="1"/>
</dbReference>
<evidence type="ECO:0000256" key="7">
    <source>
        <dbReference type="ARBA" id="ARBA00022490"/>
    </source>
</evidence>
<dbReference type="InterPro" id="IPR036052">
    <property type="entry name" value="TrpB-like_PALP_sf"/>
</dbReference>
<dbReference type="GO" id="GO:0004794">
    <property type="term" value="F:threonine deaminase activity"/>
    <property type="evidence" value="ECO:0007669"/>
    <property type="project" value="TreeGrafter"/>
</dbReference>
<feature type="domain" description="Tryptophan synthase beta chain-like PALP" evidence="13">
    <location>
        <begin position="9"/>
        <end position="301"/>
    </location>
</feature>
<evidence type="ECO:0000313" key="14">
    <source>
        <dbReference type="EMBL" id="CAB3265925.1"/>
    </source>
</evidence>
<dbReference type="GO" id="GO:0030170">
    <property type="term" value="F:pyridoxal phosphate binding"/>
    <property type="evidence" value="ECO:0007669"/>
    <property type="project" value="InterPro"/>
</dbReference>
<keyword evidence="6" id="KW-0312">Gluconeogenesis</keyword>
<keyword evidence="7" id="KW-0963">Cytoplasm</keyword>
<dbReference type="GO" id="GO:0005737">
    <property type="term" value="C:cytoplasm"/>
    <property type="evidence" value="ECO:0007669"/>
    <property type="project" value="UniProtKB-SubCell"/>
</dbReference>
<evidence type="ECO:0000256" key="6">
    <source>
        <dbReference type="ARBA" id="ARBA00022432"/>
    </source>
</evidence>
<dbReference type="SUPFAM" id="SSF53686">
    <property type="entry name" value="Tryptophan synthase beta subunit-like PLP-dependent enzymes"/>
    <property type="match status" value="1"/>
</dbReference>
<dbReference type="GO" id="GO:0009097">
    <property type="term" value="P:isoleucine biosynthetic process"/>
    <property type="evidence" value="ECO:0007669"/>
    <property type="project" value="TreeGrafter"/>
</dbReference>
<evidence type="ECO:0000259" key="13">
    <source>
        <dbReference type="Pfam" id="PF00291"/>
    </source>
</evidence>
<dbReference type="GO" id="GO:0006094">
    <property type="term" value="P:gluconeogenesis"/>
    <property type="evidence" value="ECO:0007669"/>
    <property type="project" value="UniProtKB-KW"/>
</dbReference>
<reference evidence="14" key="1">
    <citation type="submission" date="2020-04" db="EMBL/GenBank/DDBJ databases">
        <authorList>
            <person name="Neveu A P."/>
        </authorList>
    </citation>
    <scope>NUCLEOTIDE SEQUENCE</scope>
    <source>
        <tissue evidence="14">Whole embryo</tissue>
    </source>
</reference>
<comment type="subcellular location">
    <subcellularLocation>
        <location evidence="2">Cytoplasm</location>
    </subcellularLocation>
</comment>
<dbReference type="PROSITE" id="PS00165">
    <property type="entry name" value="DEHYDRATASE_SER_THR"/>
    <property type="match status" value="1"/>
</dbReference>
<comment type="cofactor">
    <cofactor evidence="1">
        <name>pyridoxal 5'-phosphate</name>
        <dbReference type="ChEBI" id="CHEBI:597326"/>
    </cofactor>
</comment>
<gene>
    <name evidence="14" type="primary">Sds</name>
</gene>
<protein>
    <recommendedName>
        <fullName evidence="5">L-serine ammonia-lyase</fullName>
        <ecNumber evidence="5">4.3.1.17</ecNumber>
    </recommendedName>
    <alternativeName>
        <fullName evidence="10">L-serine deaminase</fullName>
    </alternativeName>
    <alternativeName>
        <fullName evidence="11">L-threonine dehydratase</fullName>
    </alternativeName>
</protein>
<dbReference type="GO" id="GO:0006565">
    <property type="term" value="P:L-serine catabolic process"/>
    <property type="evidence" value="ECO:0007669"/>
    <property type="project" value="TreeGrafter"/>
</dbReference>
<dbReference type="EC" id="4.3.1.17" evidence="5"/>
<evidence type="ECO:0000256" key="3">
    <source>
        <dbReference type="ARBA" id="ARBA00004742"/>
    </source>
</evidence>
<evidence type="ECO:0000256" key="8">
    <source>
        <dbReference type="ARBA" id="ARBA00022898"/>
    </source>
</evidence>
<evidence type="ECO:0000256" key="12">
    <source>
        <dbReference type="ARBA" id="ARBA00049406"/>
    </source>
</evidence>
<dbReference type="AlphaFoldDB" id="A0A6F9DSQ7"/>
<evidence type="ECO:0000256" key="10">
    <source>
        <dbReference type="ARBA" id="ARBA00041766"/>
    </source>
</evidence>
<evidence type="ECO:0000256" key="1">
    <source>
        <dbReference type="ARBA" id="ARBA00001933"/>
    </source>
</evidence>